<dbReference type="Proteomes" id="UP000011083">
    <property type="component" value="Unassembled WGS sequence"/>
</dbReference>
<feature type="domain" description="DHHA2" evidence="5">
    <location>
        <begin position="246"/>
        <end position="429"/>
    </location>
</feature>
<dbReference type="InterPro" id="IPR001667">
    <property type="entry name" value="DDH_dom"/>
</dbReference>
<protein>
    <submittedName>
        <fullName evidence="6">Exopolyphosphatase</fullName>
    </submittedName>
</protein>
<dbReference type="Gene3D" id="3.10.310.20">
    <property type="entry name" value="DHHA2 domain"/>
    <property type="match status" value="1"/>
</dbReference>
<dbReference type="GeneID" id="14919889"/>
<keyword evidence="3" id="KW-0378">Hydrolase</keyword>
<gene>
    <name evidence="6" type="ORF">ACA1_232640</name>
</gene>
<evidence type="ECO:0000256" key="4">
    <source>
        <dbReference type="ARBA" id="ARBA00023211"/>
    </source>
</evidence>
<evidence type="ECO:0000313" key="6">
    <source>
        <dbReference type="EMBL" id="ELR18917.1"/>
    </source>
</evidence>
<dbReference type="VEuPathDB" id="AmoebaDB:ACA1_232640"/>
<evidence type="ECO:0000256" key="3">
    <source>
        <dbReference type="ARBA" id="ARBA00022801"/>
    </source>
</evidence>
<sequence length="433" mass="47473">MERGQGVDAVNRFLAHARQFVGGPLDAHTVVHVVMGNEASDLDSMVSSTMHAYHRSVSPLAGAITAGKTHSYVPVINIPRQDFALRTESVWLFESVGVDTRSWVFIDEIDLDALHERGQLRLVLIDHNKLASHQKHLADAVEEIVDHHNNEHLYASSVVRRVVEPVGSAATLVALELLEAHSDDASAVVLDAGLARLLMGPILLDTVNFAADSARFNEKDTRAYEALKQIIAAAGEGEGQSPQALFDKLQAEKFNVASLSSRDLLRKDYKEFHLHISGGKRSVKLGISSVGQSIEAWAANESDIPAALAKWFAEQGLDLLLANTAFFDQQKDQFVNDVKQFIATSNKSSDVPDDGLSFCRQLVAFVEAAEGDANAQLFAELVGFLEKNQELKLHRTASEVTQGRRVVFYDQGNAKVSRKVLEPILAQQFFASL</sequence>
<organism evidence="6 7">
    <name type="scientific">Acanthamoeba castellanii (strain ATCC 30010 / Neff)</name>
    <dbReference type="NCBI Taxonomy" id="1257118"/>
    <lineage>
        <taxon>Eukaryota</taxon>
        <taxon>Amoebozoa</taxon>
        <taxon>Discosea</taxon>
        <taxon>Longamoebia</taxon>
        <taxon>Centramoebida</taxon>
        <taxon>Acanthamoebidae</taxon>
        <taxon>Acanthamoeba</taxon>
    </lineage>
</organism>
<accession>L8H115</accession>
<dbReference type="OrthoDB" id="374045at2759"/>
<dbReference type="Pfam" id="PF02833">
    <property type="entry name" value="DHHA2"/>
    <property type="match status" value="1"/>
</dbReference>
<dbReference type="AlphaFoldDB" id="L8H115"/>
<dbReference type="SUPFAM" id="SSF64182">
    <property type="entry name" value="DHH phosphoesterases"/>
    <property type="match status" value="1"/>
</dbReference>
<evidence type="ECO:0000256" key="1">
    <source>
        <dbReference type="ARBA" id="ARBA00001936"/>
    </source>
</evidence>
<proteinExistence type="predicted"/>
<dbReference type="InterPro" id="IPR004097">
    <property type="entry name" value="DHHA2"/>
</dbReference>
<name>L8H115_ACACF</name>
<keyword evidence="4" id="KW-0464">Manganese</keyword>
<dbReference type="PANTHER" id="PTHR12112">
    <property type="entry name" value="BNIP - RELATED"/>
    <property type="match status" value="1"/>
</dbReference>
<dbReference type="GO" id="GO:0046872">
    <property type="term" value="F:metal ion binding"/>
    <property type="evidence" value="ECO:0007669"/>
    <property type="project" value="UniProtKB-KW"/>
</dbReference>
<dbReference type="SMART" id="SM01131">
    <property type="entry name" value="DHHA2"/>
    <property type="match status" value="1"/>
</dbReference>
<dbReference type="Gene3D" id="3.90.1640.10">
    <property type="entry name" value="inorganic pyrophosphatase (n-terminal core)"/>
    <property type="match status" value="1"/>
</dbReference>
<dbReference type="PANTHER" id="PTHR12112:SF39">
    <property type="entry name" value="EG:152A3.5 PROTEIN (FBGN0003116_PN PROTEIN)"/>
    <property type="match status" value="1"/>
</dbReference>
<comment type="cofactor">
    <cofactor evidence="1">
        <name>Mn(2+)</name>
        <dbReference type="ChEBI" id="CHEBI:29035"/>
    </cofactor>
</comment>
<dbReference type="GO" id="GO:0005737">
    <property type="term" value="C:cytoplasm"/>
    <property type="evidence" value="ECO:0007669"/>
    <property type="project" value="InterPro"/>
</dbReference>
<evidence type="ECO:0000256" key="2">
    <source>
        <dbReference type="ARBA" id="ARBA00022723"/>
    </source>
</evidence>
<dbReference type="STRING" id="1257118.L8H115"/>
<dbReference type="KEGG" id="acan:ACA1_232640"/>
<dbReference type="RefSeq" id="XP_004340981.1">
    <property type="nucleotide sequence ID" value="XM_004340933.1"/>
</dbReference>
<keyword evidence="7" id="KW-1185">Reference proteome</keyword>
<evidence type="ECO:0000313" key="7">
    <source>
        <dbReference type="Proteomes" id="UP000011083"/>
    </source>
</evidence>
<dbReference type="InterPro" id="IPR038763">
    <property type="entry name" value="DHH_sf"/>
</dbReference>
<dbReference type="Pfam" id="PF01368">
    <property type="entry name" value="DHH"/>
    <property type="match status" value="1"/>
</dbReference>
<evidence type="ECO:0000259" key="5">
    <source>
        <dbReference type="SMART" id="SM01131"/>
    </source>
</evidence>
<keyword evidence="2" id="KW-0479">Metal-binding</keyword>
<dbReference type="InterPro" id="IPR038222">
    <property type="entry name" value="DHHA2_dom_sf"/>
</dbReference>
<reference evidence="6 7" key="1">
    <citation type="journal article" date="2013" name="Genome Biol.">
        <title>Genome of Acanthamoeba castellanii highlights extensive lateral gene transfer and early evolution of tyrosine kinase signaling.</title>
        <authorList>
            <person name="Clarke M."/>
            <person name="Lohan A.J."/>
            <person name="Liu B."/>
            <person name="Lagkouvardos I."/>
            <person name="Roy S."/>
            <person name="Zafar N."/>
            <person name="Bertelli C."/>
            <person name="Schilde C."/>
            <person name="Kianianmomeni A."/>
            <person name="Burglin T.R."/>
            <person name="Frech C."/>
            <person name="Turcotte B."/>
            <person name="Kopec K.O."/>
            <person name="Synnott J.M."/>
            <person name="Choo C."/>
            <person name="Paponov I."/>
            <person name="Finkler A."/>
            <person name="Soon Heng Tan C."/>
            <person name="Hutchins A.P."/>
            <person name="Weinmeier T."/>
            <person name="Rattei T."/>
            <person name="Chu J.S."/>
            <person name="Gimenez G."/>
            <person name="Irimia M."/>
            <person name="Rigden D.J."/>
            <person name="Fitzpatrick D.A."/>
            <person name="Lorenzo-Morales J."/>
            <person name="Bateman A."/>
            <person name="Chiu C.H."/>
            <person name="Tang P."/>
            <person name="Hegemann P."/>
            <person name="Fromm H."/>
            <person name="Raoult D."/>
            <person name="Greub G."/>
            <person name="Miranda-Saavedra D."/>
            <person name="Chen N."/>
            <person name="Nash P."/>
            <person name="Ginger M.L."/>
            <person name="Horn M."/>
            <person name="Schaap P."/>
            <person name="Caler L."/>
            <person name="Loftus B."/>
        </authorList>
    </citation>
    <scope>NUCLEOTIDE SEQUENCE [LARGE SCALE GENOMIC DNA]</scope>
    <source>
        <strain evidence="6 7">Neff</strain>
    </source>
</reference>
<dbReference type="OMA" id="AFFLEIC"/>
<dbReference type="EMBL" id="KB007939">
    <property type="protein sequence ID" value="ELR18917.1"/>
    <property type="molecule type" value="Genomic_DNA"/>
</dbReference>
<dbReference type="GO" id="GO:0004309">
    <property type="term" value="F:exopolyphosphatase activity"/>
    <property type="evidence" value="ECO:0007669"/>
    <property type="project" value="TreeGrafter"/>
</dbReference>